<dbReference type="InterPro" id="IPR011010">
    <property type="entry name" value="DNA_brk_join_enz"/>
</dbReference>
<dbReference type="STRING" id="104623.Ser39006_02459"/>
<dbReference type="SUPFAM" id="SSF56349">
    <property type="entry name" value="DNA breaking-rejoining enzymes"/>
    <property type="match status" value="1"/>
</dbReference>
<evidence type="ECO:0000313" key="4">
    <source>
        <dbReference type="EMBL" id="AUH05348.1"/>
    </source>
</evidence>
<dbReference type="AlphaFoldDB" id="A0A2I5TLA8"/>
<dbReference type="Gene3D" id="1.10.443.10">
    <property type="entry name" value="Intergrase catalytic core"/>
    <property type="match status" value="1"/>
</dbReference>
<dbReference type="Proteomes" id="UP000017700">
    <property type="component" value="Chromosome"/>
</dbReference>
<dbReference type="Pfam" id="PF00589">
    <property type="entry name" value="Phage_integrase"/>
    <property type="match status" value="1"/>
</dbReference>
<protein>
    <submittedName>
        <fullName evidence="4">Integrase</fullName>
    </submittedName>
</protein>
<keyword evidence="1" id="KW-0233">DNA recombination</keyword>
<dbReference type="OrthoDB" id="8781634at2"/>
<dbReference type="KEGG" id="serq:CWC46_15115"/>
<keyword evidence="5" id="KW-1185">Reference proteome</keyword>
<dbReference type="Proteomes" id="UP000233778">
    <property type="component" value="Chromosome"/>
</dbReference>
<proteinExistence type="predicted"/>
<evidence type="ECO:0000313" key="6">
    <source>
        <dbReference type="Proteomes" id="UP000233778"/>
    </source>
</evidence>
<sequence>MKAIGLTIAGVIETCRNTSKTDYLTSAGVRKISPDGLMNADSLAKGFVTARNATGNTFDENPPTFHEIRRLAGRLYEKAYGKEFAQKLLGHKSAKMTDKYLDTRGKEYTYL</sequence>
<reference evidence="3 6" key="3">
    <citation type="submission" date="2017-11" db="EMBL/GenBank/DDBJ databases">
        <title>Complete genome sequence of Serratia sp. ATCC 39006 LacA.</title>
        <authorList>
            <person name="Hampton H.G."/>
            <person name="Jackson S.A."/>
            <person name="Jauregui R."/>
            <person name="Poulter G.T.M."/>
            <person name="Salmond G.P.C."/>
            <person name="Fineran P.C."/>
        </authorList>
    </citation>
    <scope>NUCLEOTIDE SEQUENCE [LARGE SCALE GENOMIC DNA]</scope>
    <source>
        <strain evidence="3 6">ATCC 39006</strain>
    </source>
</reference>
<reference evidence="4" key="2">
    <citation type="submission" date="2013-09" db="EMBL/GenBank/DDBJ databases">
        <authorList>
            <person name="Wang G."/>
            <person name="Yang Y."/>
            <person name="Su Y."/>
        </authorList>
    </citation>
    <scope>NUCLEOTIDE SEQUENCE</scope>
    <source>
        <strain evidence="4">ATCC 39006</strain>
    </source>
</reference>
<organism evidence="4 5">
    <name type="scientific">Serratia sp. (strain ATCC 39006)</name>
    <name type="common">Prodigiosinella confusarubida</name>
    <dbReference type="NCBI Taxonomy" id="104623"/>
    <lineage>
        <taxon>Bacteria</taxon>
        <taxon>Pseudomonadati</taxon>
        <taxon>Pseudomonadota</taxon>
        <taxon>Gammaproteobacteria</taxon>
        <taxon>Enterobacterales</taxon>
        <taxon>Pectobacteriaceae</taxon>
        <taxon>Prodigiosinella</taxon>
    </lineage>
</organism>
<dbReference type="EMBL" id="CP025085">
    <property type="protein sequence ID" value="AUH01027.1"/>
    <property type="molecule type" value="Genomic_DNA"/>
</dbReference>
<dbReference type="InterPro" id="IPR013762">
    <property type="entry name" value="Integrase-like_cat_sf"/>
</dbReference>
<dbReference type="InterPro" id="IPR002104">
    <property type="entry name" value="Integrase_catalytic"/>
</dbReference>
<dbReference type="GO" id="GO:0006310">
    <property type="term" value="P:DNA recombination"/>
    <property type="evidence" value="ECO:0007669"/>
    <property type="project" value="UniProtKB-KW"/>
</dbReference>
<feature type="domain" description="Tyr recombinase" evidence="2">
    <location>
        <begin position="38"/>
        <end position="103"/>
    </location>
</feature>
<reference evidence="4" key="4">
    <citation type="submission" date="2017-11" db="EMBL/GenBank/DDBJ databases">
        <title>Complete genome sequence of Serratia sp. ATCC 39006.</title>
        <authorList>
            <person name="Hampton H.G."/>
            <person name="Jackson S.A."/>
            <person name="Jauregui R."/>
            <person name="Poulter G.T.M."/>
            <person name="Salmond G.P.C."/>
            <person name="Fineran P.C."/>
        </authorList>
    </citation>
    <scope>NUCLEOTIDE SEQUENCE</scope>
    <source>
        <strain evidence="4">ATCC 39006</strain>
    </source>
</reference>
<gene>
    <name evidence="3" type="ORF">CWC46_15115</name>
    <name evidence="4" type="ORF">Ser39006_015120</name>
</gene>
<evidence type="ECO:0000313" key="5">
    <source>
        <dbReference type="Proteomes" id="UP000017700"/>
    </source>
</evidence>
<evidence type="ECO:0000259" key="2">
    <source>
        <dbReference type="Pfam" id="PF00589"/>
    </source>
</evidence>
<dbReference type="KEGG" id="sera:Ser39006_015120"/>
<evidence type="ECO:0000313" key="3">
    <source>
        <dbReference type="EMBL" id="AUH01027.1"/>
    </source>
</evidence>
<name>A0A2I5TLA8_SERS3</name>
<dbReference type="GO" id="GO:0015074">
    <property type="term" value="P:DNA integration"/>
    <property type="evidence" value="ECO:0007669"/>
    <property type="project" value="InterPro"/>
</dbReference>
<accession>A0A2I5TLA8</accession>
<dbReference type="GO" id="GO:0003677">
    <property type="term" value="F:DNA binding"/>
    <property type="evidence" value="ECO:0007669"/>
    <property type="project" value="InterPro"/>
</dbReference>
<dbReference type="EMBL" id="CP025084">
    <property type="protein sequence ID" value="AUH05348.1"/>
    <property type="molecule type" value="Genomic_DNA"/>
</dbReference>
<reference evidence="4 5" key="1">
    <citation type="journal article" date="2013" name="Genome Announc.">
        <title>Draft genome sequence of Serratia sp. strain ATCC 39006, a model bacterium for analysis of the biosynthesis and regulation of prodigiosin, a carbapenem, and gas vesicles.</title>
        <authorList>
            <person name="Fineran P.C."/>
            <person name="Iglesias Cans M.C."/>
            <person name="Ramsay J.P."/>
            <person name="Wilf N.M."/>
            <person name="Cossyleon D."/>
            <person name="McNeil M.B."/>
            <person name="Williamson N.R."/>
            <person name="Monson R.E."/>
            <person name="Becher S.A."/>
            <person name="Stanton J.A."/>
            <person name="Brugger K."/>
            <person name="Brown S.D."/>
            <person name="Salmond G.P."/>
        </authorList>
    </citation>
    <scope>NUCLEOTIDE SEQUENCE [LARGE SCALE GENOMIC DNA]</scope>
    <source>
        <strain evidence="4">ATCC 39006</strain>
        <strain evidence="5">ATCC 39006 / SC 11482</strain>
    </source>
</reference>
<evidence type="ECO:0000256" key="1">
    <source>
        <dbReference type="ARBA" id="ARBA00023172"/>
    </source>
</evidence>